<dbReference type="SUPFAM" id="SSF55874">
    <property type="entry name" value="ATPase domain of HSP90 chaperone/DNA topoisomerase II/histidine kinase"/>
    <property type="match status" value="1"/>
</dbReference>
<dbReference type="InterPro" id="IPR036890">
    <property type="entry name" value="HATPase_C_sf"/>
</dbReference>
<name>A0A4R6RY23_LABRH</name>
<evidence type="ECO:0000313" key="11">
    <source>
        <dbReference type="EMBL" id="TDP91991.1"/>
    </source>
</evidence>
<accession>A0A4R6RY23</accession>
<feature type="transmembrane region" description="Helical" evidence="9">
    <location>
        <begin position="76"/>
        <end position="95"/>
    </location>
</feature>
<dbReference type="Gene3D" id="1.20.5.1930">
    <property type="match status" value="1"/>
</dbReference>
<keyword evidence="7" id="KW-0067">ATP-binding</keyword>
<evidence type="ECO:0000259" key="10">
    <source>
        <dbReference type="Pfam" id="PF07730"/>
    </source>
</evidence>
<evidence type="ECO:0000256" key="7">
    <source>
        <dbReference type="ARBA" id="ARBA00022840"/>
    </source>
</evidence>
<dbReference type="GO" id="GO:0046983">
    <property type="term" value="F:protein dimerization activity"/>
    <property type="evidence" value="ECO:0007669"/>
    <property type="project" value="InterPro"/>
</dbReference>
<evidence type="ECO:0000256" key="9">
    <source>
        <dbReference type="SAM" id="Phobius"/>
    </source>
</evidence>
<reference evidence="11 12" key="1">
    <citation type="submission" date="2019-03" db="EMBL/GenBank/DDBJ databases">
        <title>Genomic Encyclopedia of Type Strains, Phase IV (KMG-IV): sequencing the most valuable type-strain genomes for metagenomic binning, comparative biology and taxonomic classification.</title>
        <authorList>
            <person name="Goeker M."/>
        </authorList>
    </citation>
    <scope>NUCLEOTIDE SEQUENCE [LARGE SCALE GENOMIC DNA]</scope>
    <source>
        <strain evidence="11 12">DSM 45361</strain>
    </source>
</reference>
<dbReference type="Proteomes" id="UP000295444">
    <property type="component" value="Unassembled WGS sequence"/>
</dbReference>
<gene>
    <name evidence="11" type="ORF">EV186_108204</name>
</gene>
<comment type="caution">
    <text evidence="11">The sequence shown here is derived from an EMBL/GenBank/DDBJ whole genome shotgun (WGS) entry which is preliminary data.</text>
</comment>
<dbReference type="CDD" id="cd16917">
    <property type="entry name" value="HATPase_UhpB-NarQ-NarX-like"/>
    <property type="match status" value="1"/>
</dbReference>
<keyword evidence="12" id="KW-1185">Reference proteome</keyword>
<dbReference type="GO" id="GO:0005524">
    <property type="term" value="F:ATP binding"/>
    <property type="evidence" value="ECO:0007669"/>
    <property type="project" value="UniProtKB-KW"/>
</dbReference>
<dbReference type="InterPro" id="IPR050482">
    <property type="entry name" value="Sensor_HK_TwoCompSys"/>
</dbReference>
<evidence type="ECO:0000313" key="12">
    <source>
        <dbReference type="Proteomes" id="UP000295444"/>
    </source>
</evidence>
<dbReference type="EC" id="2.7.13.3" evidence="2"/>
<feature type="transmembrane region" description="Helical" evidence="9">
    <location>
        <begin position="102"/>
        <end position="121"/>
    </location>
</feature>
<evidence type="ECO:0000256" key="6">
    <source>
        <dbReference type="ARBA" id="ARBA00022777"/>
    </source>
</evidence>
<evidence type="ECO:0000256" key="8">
    <source>
        <dbReference type="ARBA" id="ARBA00023012"/>
    </source>
</evidence>
<evidence type="ECO:0000256" key="5">
    <source>
        <dbReference type="ARBA" id="ARBA00022741"/>
    </source>
</evidence>
<dbReference type="GO" id="GO:0016020">
    <property type="term" value="C:membrane"/>
    <property type="evidence" value="ECO:0007669"/>
    <property type="project" value="InterPro"/>
</dbReference>
<feature type="transmembrane region" description="Helical" evidence="9">
    <location>
        <begin position="127"/>
        <end position="144"/>
    </location>
</feature>
<dbReference type="EMBL" id="SNXZ01000008">
    <property type="protein sequence ID" value="TDP91991.1"/>
    <property type="molecule type" value="Genomic_DNA"/>
</dbReference>
<keyword evidence="3" id="KW-0597">Phosphoprotein</keyword>
<keyword evidence="5" id="KW-0547">Nucleotide-binding</keyword>
<dbReference type="InterPro" id="IPR011712">
    <property type="entry name" value="Sig_transdc_His_kin_sub3_dim/P"/>
</dbReference>
<protein>
    <recommendedName>
        <fullName evidence="2">histidine kinase</fullName>
        <ecNumber evidence="2">2.7.13.3</ecNumber>
    </recommendedName>
</protein>
<feature type="transmembrane region" description="Helical" evidence="9">
    <location>
        <begin position="50"/>
        <end position="70"/>
    </location>
</feature>
<evidence type="ECO:0000256" key="4">
    <source>
        <dbReference type="ARBA" id="ARBA00022679"/>
    </source>
</evidence>
<evidence type="ECO:0000256" key="2">
    <source>
        <dbReference type="ARBA" id="ARBA00012438"/>
    </source>
</evidence>
<keyword evidence="6 11" id="KW-0418">Kinase</keyword>
<sequence length="362" mass="37545">MRVEISPSRWPAPGWALALLVAMLAVPALSGLPGWALTGALSAPILATVLLPRFPVGSLGVCVAGAVATAPALDRAVPPWTVAFGLALALVSLLAGRRLDRAGAALVVFAAGAVVALVLAFVVAEVWATGLVVLALAVVAPWGIGRAIRQQAELAAAIAERVHLRERTRIAHDMHDTLGHELSLLALRAGALEVSADLGDRHRAAVAELRAGAAATTDVLSDIIRVLRDGEPAPLHPVADHVDDLVARAADAGVDVTLEWTGPRRLPPRVDQTAHRVVQEALTNAVKHAQGSAVRVRVAVQDVATVISVTNAVKPGARRGAGGRLGLVALRERVRLAGGTLEAGPRDREFHLVATLPHAEAS</sequence>
<evidence type="ECO:0000256" key="3">
    <source>
        <dbReference type="ARBA" id="ARBA00022553"/>
    </source>
</evidence>
<keyword evidence="4" id="KW-0808">Transferase</keyword>
<dbReference type="PANTHER" id="PTHR24421">
    <property type="entry name" value="NITRATE/NITRITE SENSOR PROTEIN NARX-RELATED"/>
    <property type="match status" value="1"/>
</dbReference>
<dbReference type="AlphaFoldDB" id="A0A4R6RY23"/>
<keyword evidence="9" id="KW-0812">Transmembrane</keyword>
<dbReference type="Pfam" id="PF07730">
    <property type="entry name" value="HisKA_3"/>
    <property type="match status" value="1"/>
</dbReference>
<keyword evidence="9" id="KW-1133">Transmembrane helix</keyword>
<organism evidence="11 12">
    <name type="scientific">Labedaea rhizosphaerae</name>
    <dbReference type="NCBI Taxonomy" id="598644"/>
    <lineage>
        <taxon>Bacteria</taxon>
        <taxon>Bacillati</taxon>
        <taxon>Actinomycetota</taxon>
        <taxon>Actinomycetes</taxon>
        <taxon>Pseudonocardiales</taxon>
        <taxon>Pseudonocardiaceae</taxon>
        <taxon>Labedaea</taxon>
    </lineage>
</organism>
<dbReference type="GO" id="GO:0000155">
    <property type="term" value="F:phosphorelay sensor kinase activity"/>
    <property type="evidence" value="ECO:0007669"/>
    <property type="project" value="InterPro"/>
</dbReference>
<keyword evidence="9" id="KW-0472">Membrane</keyword>
<dbReference type="Gene3D" id="3.30.565.10">
    <property type="entry name" value="Histidine kinase-like ATPase, C-terminal domain"/>
    <property type="match status" value="1"/>
</dbReference>
<keyword evidence="8" id="KW-0902">Two-component regulatory system</keyword>
<feature type="domain" description="Signal transduction histidine kinase subgroup 3 dimerisation and phosphoacceptor" evidence="10">
    <location>
        <begin position="166"/>
        <end position="230"/>
    </location>
</feature>
<feature type="transmembrane region" description="Helical" evidence="9">
    <location>
        <begin position="15"/>
        <end position="38"/>
    </location>
</feature>
<evidence type="ECO:0000256" key="1">
    <source>
        <dbReference type="ARBA" id="ARBA00000085"/>
    </source>
</evidence>
<proteinExistence type="predicted"/>
<comment type="catalytic activity">
    <reaction evidence="1">
        <text>ATP + protein L-histidine = ADP + protein N-phospho-L-histidine.</text>
        <dbReference type="EC" id="2.7.13.3"/>
    </reaction>
</comment>
<dbReference type="PANTHER" id="PTHR24421:SF10">
    <property type="entry name" value="NITRATE_NITRITE SENSOR PROTEIN NARQ"/>
    <property type="match status" value="1"/>
</dbReference>